<keyword evidence="6" id="KW-0408">Iron</keyword>
<dbReference type="GO" id="GO:0051213">
    <property type="term" value="F:dioxygenase activity"/>
    <property type="evidence" value="ECO:0007669"/>
    <property type="project" value="UniProtKB-KW"/>
</dbReference>
<dbReference type="GO" id="GO:0016705">
    <property type="term" value="F:oxidoreductase activity, acting on paired donors, with incorporation or reduction of molecular oxygen"/>
    <property type="evidence" value="ECO:0007669"/>
    <property type="project" value="InterPro"/>
</dbReference>
<dbReference type="RefSeq" id="WP_052546055.1">
    <property type="nucleotide sequence ID" value="NZ_JMCC02000002.1"/>
</dbReference>
<evidence type="ECO:0000256" key="2">
    <source>
        <dbReference type="ARBA" id="ARBA00022723"/>
    </source>
</evidence>
<dbReference type="InterPro" id="IPR005123">
    <property type="entry name" value="Oxoglu/Fe-dep_dioxygenase_dom"/>
</dbReference>
<feature type="domain" description="Fe2OG dioxygenase" evidence="7">
    <location>
        <begin position="84"/>
        <end position="194"/>
    </location>
</feature>
<evidence type="ECO:0000256" key="3">
    <source>
        <dbReference type="ARBA" id="ARBA00022896"/>
    </source>
</evidence>
<comment type="caution">
    <text evidence="8">The sequence shown here is derived from an EMBL/GenBank/DDBJ whole genome shotgun (WGS) entry which is preliminary data.</text>
</comment>
<sequence>MNPRPTRAHSIGDRLIHVYDDLLSNEQIANFANVVMQLDYTRRPSFDRELSAAVDSEMFRAAPFLFPFTEAVFTSMRETFALSDPSVALSHVYAAAISSDACGTVHTDTTHSQALTFLYYANANWRAGWGGETVFYDEDGDAMMVVAPRPGRLVAFHSNILHRAGIPHPDAPTHRYTVSIFYYAECERTRMAAA</sequence>
<dbReference type="SMART" id="SM00702">
    <property type="entry name" value="P4Hc"/>
    <property type="match status" value="1"/>
</dbReference>
<gene>
    <name evidence="8" type="ORF">DB30_02672</name>
</gene>
<dbReference type="Pfam" id="PF13640">
    <property type="entry name" value="2OG-FeII_Oxy_3"/>
    <property type="match status" value="1"/>
</dbReference>
<keyword evidence="4" id="KW-0223">Dioxygenase</keyword>
<evidence type="ECO:0000313" key="9">
    <source>
        <dbReference type="Proteomes" id="UP000031599"/>
    </source>
</evidence>
<dbReference type="PANTHER" id="PTHR35169">
    <property type="entry name" value="FE2OG DIOXYGENASE DOMAIN-CONTAINING PROTEIN"/>
    <property type="match status" value="1"/>
</dbReference>
<dbReference type="InterPro" id="IPR044862">
    <property type="entry name" value="Pro_4_hyd_alph_FE2OG_OXY"/>
</dbReference>
<dbReference type="PANTHER" id="PTHR35169:SF1">
    <property type="entry name" value="PROLYL 4-HYDROXYLASE ALPHA SUBUNIT FE(2+) 2OG DIOXYGENASE DOMAIN-CONTAINING PROTEIN"/>
    <property type="match status" value="1"/>
</dbReference>
<dbReference type="AlphaFoldDB" id="A0A0C2D8F4"/>
<dbReference type="GO" id="GO:0031418">
    <property type="term" value="F:L-ascorbic acid binding"/>
    <property type="evidence" value="ECO:0007669"/>
    <property type="project" value="UniProtKB-KW"/>
</dbReference>
<evidence type="ECO:0000256" key="6">
    <source>
        <dbReference type="ARBA" id="ARBA00023004"/>
    </source>
</evidence>
<organism evidence="8 9">
    <name type="scientific">Enhygromyxa salina</name>
    <dbReference type="NCBI Taxonomy" id="215803"/>
    <lineage>
        <taxon>Bacteria</taxon>
        <taxon>Pseudomonadati</taxon>
        <taxon>Myxococcota</taxon>
        <taxon>Polyangia</taxon>
        <taxon>Nannocystales</taxon>
        <taxon>Nannocystaceae</taxon>
        <taxon>Enhygromyxa</taxon>
    </lineage>
</organism>
<dbReference type="InterPro" id="IPR006620">
    <property type="entry name" value="Pro_4_hyd_alph"/>
</dbReference>
<name>A0A0C2D8F4_9BACT</name>
<comment type="cofactor">
    <cofactor evidence="1">
        <name>L-ascorbate</name>
        <dbReference type="ChEBI" id="CHEBI:38290"/>
    </cofactor>
</comment>
<keyword evidence="2" id="KW-0479">Metal-binding</keyword>
<evidence type="ECO:0000256" key="4">
    <source>
        <dbReference type="ARBA" id="ARBA00022964"/>
    </source>
</evidence>
<evidence type="ECO:0000256" key="1">
    <source>
        <dbReference type="ARBA" id="ARBA00001961"/>
    </source>
</evidence>
<evidence type="ECO:0000313" key="8">
    <source>
        <dbReference type="EMBL" id="KIG19391.1"/>
    </source>
</evidence>
<dbReference type="PROSITE" id="PS51471">
    <property type="entry name" value="FE2OG_OXY"/>
    <property type="match status" value="1"/>
</dbReference>
<protein>
    <recommendedName>
        <fullName evidence="7">Fe2OG dioxygenase domain-containing protein</fullName>
    </recommendedName>
</protein>
<evidence type="ECO:0000256" key="5">
    <source>
        <dbReference type="ARBA" id="ARBA00023002"/>
    </source>
</evidence>
<keyword evidence="5" id="KW-0560">Oxidoreductase</keyword>
<accession>A0A0C2D8F4</accession>
<reference evidence="8 9" key="1">
    <citation type="submission" date="2014-12" db="EMBL/GenBank/DDBJ databases">
        <title>Genome assembly of Enhygromyxa salina DSM 15201.</title>
        <authorList>
            <person name="Sharma G."/>
            <person name="Subramanian S."/>
        </authorList>
    </citation>
    <scope>NUCLEOTIDE SEQUENCE [LARGE SCALE GENOMIC DNA]</scope>
    <source>
        <strain evidence="8 9">DSM 15201</strain>
    </source>
</reference>
<dbReference type="Proteomes" id="UP000031599">
    <property type="component" value="Unassembled WGS sequence"/>
</dbReference>
<dbReference type="Gene3D" id="2.60.120.620">
    <property type="entry name" value="q2cbj1_9rhob like domain"/>
    <property type="match status" value="1"/>
</dbReference>
<keyword evidence="3" id="KW-0847">Vitamin C</keyword>
<proteinExistence type="predicted"/>
<dbReference type="EMBL" id="JMCC02000002">
    <property type="protein sequence ID" value="KIG19391.1"/>
    <property type="molecule type" value="Genomic_DNA"/>
</dbReference>
<evidence type="ECO:0000259" key="7">
    <source>
        <dbReference type="PROSITE" id="PS51471"/>
    </source>
</evidence>
<dbReference type="GO" id="GO:0005506">
    <property type="term" value="F:iron ion binding"/>
    <property type="evidence" value="ECO:0007669"/>
    <property type="project" value="InterPro"/>
</dbReference>